<comment type="caution">
    <text evidence="2">The sequence shown here is derived from an EMBL/GenBank/DDBJ whole genome shotgun (WGS) entry which is preliminary data.</text>
</comment>
<keyword evidence="1" id="KW-0812">Transmembrane</keyword>
<dbReference type="AlphaFoldDB" id="A0A5C8G2N3"/>
<evidence type="ECO:0000313" key="3">
    <source>
        <dbReference type="Proteomes" id="UP000325013"/>
    </source>
</evidence>
<keyword evidence="1" id="KW-1133">Transmembrane helix</keyword>
<accession>A0A5C8G2N3</accession>
<evidence type="ECO:0000256" key="1">
    <source>
        <dbReference type="SAM" id="Phobius"/>
    </source>
</evidence>
<dbReference type="EMBL" id="SAYJ01000017">
    <property type="protein sequence ID" value="TXJ56312.1"/>
    <property type="molecule type" value="Genomic_DNA"/>
</dbReference>
<feature type="transmembrane region" description="Helical" evidence="1">
    <location>
        <begin position="29"/>
        <end position="52"/>
    </location>
</feature>
<name>A0A5C8G2N3_9SPIR</name>
<dbReference type="Proteomes" id="UP000325013">
    <property type="component" value="Unassembled WGS sequence"/>
</dbReference>
<gene>
    <name evidence="2" type="ORF">EPJ67_08670</name>
</gene>
<evidence type="ECO:0000313" key="2">
    <source>
        <dbReference type="EMBL" id="TXJ56312.1"/>
    </source>
</evidence>
<protein>
    <submittedName>
        <fullName evidence="2">Uncharacterized protein</fullName>
    </submittedName>
</protein>
<organism evidence="2 3">
    <name type="scientific">Brachyspira aalborgi</name>
    <dbReference type="NCBI Taxonomy" id="29522"/>
    <lineage>
        <taxon>Bacteria</taxon>
        <taxon>Pseudomonadati</taxon>
        <taxon>Spirochaetota</taxon>
        <taxon>Spirochaetia</taxon>
        <taxon>Brachyspirales</taxon>
        <taxon>Brachyspiraceae</taxon>
        <taxon>Brachyspira</taxon>
    </lineage>
</organism>
<keyword evidence="1" id="KW-0472">Membrane</keyword>
<reference evidence="2 3" key="1">
    <citation type="journal article" date="1992" name="Lakartidningen">
        <title>[Penicillin V and not amoxicillin is the first choice preparation in acute otitis].</title>
        <authorList>
            <person name="Kamme C."/>
            <person name="Lundgren K."/>
            <person name="Prellner K."/>
        </authorList>
    </citation>
    <scope>NUCLEOTIDE SEQUENCE [LARGE SCALE GENOMIC DNA]</scope>
    <source>
        <strain evidence="2 3">PC2777IV</strain>
    </source>
</reference>
<proteinExistence type="predicted"/>
<feature type="transmembrane region" description="Helical" evidence="1">
    <location>
        <begin position="73"/>
        <end position="106"/>
    </location>
</feature>
<sequence>MSRDLSNYRGDNRTFWERVKDGANSIGAFVWRVFMSIVTGLFLSIVFIIYKFSTNNVRTKGILETSFNFLQTLGGSLIIAIIILVFSPFVLYFIITYIPAIIGAIINKGDRISSQYGLLLSVILPLALIIGCIIGGNILYKPYKEMELERIEMSENTISDLLEQANYSQAFSSIENDIVWQANIPIINFGDIQRTKAKQKNEYKKLITSLINGLNEKNNLTMNNDTYNYIYNEILSTYENIVSLLNKKEQKNYDKRIEPALNLLDAKRHQFLEEQWESLNGMNKSEANSYLSGIYHNSDRTYSTKFKVINTSYKSYWNNRKKEYLNNL</sequence>
<feature type="transmembrane region" description="Helical" evidence="1">
    <location>
        <begin position="118"/>
        <end position="140"/>
    </location>
</feature>
<dbReference type="RefSeq" id="WP_147529231.1">
    <property type="nucleotide sequence ID" value="NZ_SAYJ01000017.1"/>
</dbReference>